<comment type="caution">
    <text evidence="3">The sequence shown here is derived from an EMBL/GenBank/DDBJ whole genome shotgun (WGS) entry which is preliminary data.</text>
</comment>
<sequence>MAWNKYRHCVNHVNNNWKLTVIFLSLFCLLPINGQDFQFETNTDDDLHVVFTEPQEIEDNGSPPKLSPYEEEISKCPYSENKIILTLILRSNSWEDIISKKQDRAIKKLAKFLAIPKDSISVGDVHGREIYEMSKYAIHKGTDRLDGHKKLGKIEFMIGCGNSYLPSGQLIANQISRQINDGSIDDISGLEIGYWLIWSKRVNNRTPRNKRQAETGNEGSGEDDYEEDYYDDDIPITEIAQPESHPHRHQHGYEKVSVLIYLL</sequence>
<proteinExistence type="predicted"/>
<protein>
    <submittedName>
        <fullName evidence="3">Uncharacterized protein</fullName>
    </submittedName>
</protein>
<feature type="chain" id="PRO_5040488678" evidence="2">
    <location>
        <begin position="35"/>
        <end position="263"/>
    </location>
</feature>
<keyword evidence="2" id="KW-0732">Signal</keyword>
<keyword evidence="4" id="KW-1185">Reference proteome</keyword>
<dbReference type="InterPro" id="IPR027468">
    <property type="entry name" value="Alpha-dystroglycan_domain_2"/>
</dbReference>
<accession>A0A9Q0RW62</accession>
<evidence type="ECO:0000313" key="3">
    <source>
        <dbReference type="EMBL" id="KAJ6636415.1"/>
    </source>
</evidence>
<dbReference type="Gene3D" id="3.30.70.1040">
    <property type="entry name" value="Dystroglycan, domain 2"/>
    <property type="match status" value="1"/>
</dbReference>
<dbReference type="Proteomes" id="UP001151699">
    <property type="component" value="Chromosome C"/>
</dbReference>
<evidence type="ECO:0000256" key="2">
    <source>
        <dbReference type="SAM" id="SignalP"/>
    </source>
</evidence>
<dbReference type="EMBL" id="WJQU01000004">
    <property type="protein sequence ID" value="KAJ6636415.1"/>
    <property type="molecule type" value="Genomic_DNA"/>
</dbReference>
<dbReference type="OrthoDB" id="7786471at2759"/>
<dbReference type="AlphaFoldDB" id="A0A9Q0RW62"/>
<feature type="region of interest" description="Disordered" evidence="1">
    <location>
        <begin position="206"/>
        <end position="228"/>
    </location>
</feature>
<feature type="signal peptide" evidence="2">
    <location>
        <begin position="1"/>
        <end position="34"/>
    </location>
</feature>
<name>A0A9Q0RW62_9DIPT</name>
<feature type="non-terminal residue" evidence="3">
    <location>
        <position position="263"/>
    </location>
</feature>
<evidence type="ECO:0000313" key="4">
    <source>
        <dbReference type="Proteomes" id="UP001151699"/>
    </source>
</evidence>
<organism evidence="3 4">
    <name type="scientific">Pseudolycoriella hygida</name>
    <dbReference type="NCBI Taxonomy" id="35572"/>
    <lineage>
        <taxon>Eukaryota</taxon>
        <taxon>Metazoa</taxon>
        <taxon>Ecdysozoa</taxon>
        <taxon>Arthropoda</taxon>
        <taxon>Hexapoda</taxon>
        <taxon>Insecta</taxon>
        <taxon>Pterygota</taxon>
        <taxon>Neoptera</taxon>
        <taxon>Endopterygota</taxon>
        <taxon>Diptera</taxon>
        <taxon>Nematocera</taxon>
        <taxon>Sciaroidea</taxon>
        <taxon>Sciaridae</taxon>
        <taxon>Pseudolycoriella</taxon>
    </lineage>
</organism>
<reference evidence="3" key="1">
    <citation type="submission" date="2022-07" db="EMBL/GenBank/DDBJ databases">
        <authorList>
            <person name="Trinca V."/>
            <person name="Uliana J.V.C."/>
            <person name="Torres T.T."/>
            <person name="Ward R.J."/>
            <person name="Monesi N."/>
        </authorList>
    </citation>
    <scope>NUCLEOTIDE SEQUENCE</scope>
    <source>
        <strain evidence="3">HSMRA1968</strain>
        <tissue evidence="3">Whole embryos</tissue>
    </source>
</reference>
<evidence type="ECO:0000256" key="1">
    <source>
        <dbReference type="SAM" id="MobiDB-lite"/>
    </source>
</evidence>
<gene>
    <name evidence="3" type="ORF">Bhyg_15005</name>
</gene>